<evidence type="ECO:0000256" key="1">
    <source>
        <dbReference type="ARBA" id="ARBA00010669"/>
    </source>
</evidence>
<reference evidence="10" key="1">
    <citation type="submission" date="2016-04" db="EMBL/GenBank/DDBJ databases">
        <authorList>
            <person name="Evans L.H."/>
            <person name="Alamgir A."/>
            <person name="Owens N."/>
            <person name="Weber N.D."/>
            <person name="Virtaneva K."/>
            <person name="Barbian K."/>
            <person name="Babar A."/>
            <person name="Rosenke K."/>
        </authorList>
    </citation>
    <scope>NUCLEOTIDE SEQUENCE</scope>
    <source>
        <strain evidence="10">86</strain>
    </source>
</reference>
<comment type="function">
    <text evidence="8">Catalyzes the deamination of adenosine to inosine at the wobble position 34 of tRNA(Arg2).</text>
</comment>
<dbReference type="Gene3D" id="3.40.140.10">
    <property type="entry name" value="Cytidine Deaminase, domain 2"/>
    <property type="match status" value="1"/>
</dbReference>
<keyword evidence="5 8" id="KW-0378">Hydrolase</keyword>
<feature type="binding site" evidence="8">
    <location>
        <position position="95"/>
    </location>
    <ligand>
        <name>Zn(2+)</name>
        <dbReference type="ChEBI" id="CHEBI:29105"/>
        <note>catalytic</note>
    </ligand>
</feature>
<evidence type="ECO:0000256" key="5">
    <source>
        <dbReference type="ARBA" id="ARBA00022801"/>
    </source>
</evidence>
<keyword evidence="4 8" id="KW-0479">Metal-binding</keyword>
<dbReference type="GO" id="GO:0052717">
    <property type="term" value="F:tRNA-specific adenosine-34 deaminase activity"/>
    <property type="evidence" value="ECO:0007669"/>
    <property type="project" value="UniProtKB-UniRule"/>
</dbReference>
<evidence type="ECO:0000256" key="8">
    <source>
        <dbReference type="HAMAP-Rule" id="MF_00972"/>
    </source>
</evidence>
<sequence length="195" mass="20979">MARSGNRLWNAPPLPPMAAHRIMPTPPPPWPSWEDLMREALAEARRAAPTGEISPVPEVPPISEVPVGAVVVDAAGTIIGRGHNAPIATSDPTAHAEIAALRQAALHTGNYRLTHCVLVVTLEPCLMCVGAIVHARLAGVVFGAYDRRAGAVSSQVDGFELPLHNHRPWQAGGILEEECAALLRDFFTRRREPKP</sequence>
<evidence type="ECO:0000313" key="10">
    <source>
        <dbReference type="EMBL" id="SBW09470.1"/>
    </source>
</evidence>
<keyword evidence="6 8" id="KW-0862">Zinc</keyword>
<proteinExistence type="inferred from homology"/>
<feature type="domain" description="CMP/dCMP-type deaminase" evidence="9">
    <location>
        <begin position="31"/>
        <end position="154"/>
    </location>
</feature>
<dbReference type="InterPro" id="IPR016193">
    <property type="entry name" value="Cytidine_deaminase-like"/>
</dbReference>
<comment type="subunit">
    <text evidence="2 8">Homodimer.</text>
</comment>
<dbReference type="GO" id="GO:0002100">
    <property type="term" value="P:tRNA wobble adenosine to inosine editing"/>
    <property type="evidence" value="ECO:0007669"/>
    <property type="project" value="UniProtKB-UniRule"/>
</dbReference>
<dbReference type="EC" id="3.5.4.33" evidence="8"/>
<evidence type="ECO:0000259" key="9">
    <source>
        <dbReference type="PROSITE" id="PS51747"/>
    </source>
</evidence>
<dbReference type="PROSITE" id="PS00903">
    <property type="entry name" value="CYT_DCMP_DEAMINASES_1"/>
    <property type="match status" value="1"/>
</dbReference>
<evidence type="ECO:0000256" key="4">
    <source>
        <dbReference type="ARBA" id="ARBA00022723"/>
    </source>
</evidence>
<feature type="binding site" evidence="8">
    <location>
        <position position="125"/>
    </location>
    <ligand>
        <name>Zn(2+)</name>
        <dbReference type="ChEBI" id="CHEBI:29105"/>
        <note>catalytic</note>
    </ligand>
</feature>
<comment type="similarity">
    <text evidence="1">Belongs to the cytidine and deoxycytidylate deaminase family. ADAT2 subfamily.</text>
</comment>
<dbReference type="SUPFAM" id="SSF53927">
    <property type="entry name" value="Cytidine deaminase-like"/>
    <property type="match status" value="1"/>
</dbReference>
<evidence type="ECO:0000256" key="6">
    <source>
        <dbReference type="ARBA" id="ARBA00022833"/>
    </source>
</evidence>
<dbReference type="PANTHER" id="PTHR11079">
    <property type="entry name" value="CYTOSINE DEAMINASE FAMILY MEMBER"/>
    <property type="match status" value="1"/>
</dbReference>
<evidence type="ECO:0000256" key="7">
    <source>
        <dbReference type="ARBA" id="ARBA00048045"/>
    </source>
</evidence>
<feature type="binding site" evidence="8">
    <location>
        <position position="128"/>
    </location>
    <ligand>
        <name>Zn(2+)</name>
        <dbReference type="ChEBI" id="CHEBI:29105"/>
        <note>catalytic</note>
    </ligand>
</feature>
<dbReference type="PROSITE" id="PS51747">
    <property type="entry name" value="CYT_DCMP_DEAMINASES_2"/>
    <property type="match status" value="1"/>
</dbReference>
<dbReference type="NCBIfam" id="NF008113">
    <property type="entry name" value="PRK10860.1"/>
    <property type="match status" value="1"/>
</dbReference>
<dbReference type="InterPro" id="IPR002125">
    <property type="entry name" value="CMP_dCMP_dom"/>
</dbReference>
<comment type="cofactor">
    <cofactor evidence="8">
        <name>Zn(2+)</name>
        <dbReference type="ChEBI" id="CHEBI:29105"/>
    </cofactor>
    <text evidence="8">Binds 1 zinc ion per subunit.</text>
</comment>
<evidence type="ECO:0000256" key="3">
    <source>
        <dbReference type="ARBA" id="ARBA00022694"/>
    </source>
</evidence>
<feature type="active site" description="Proton donor" evidence="8">
    <location>
        <position position="97"/>
    </location>
</feature>
<keyword evidence="3 8" id="KW-0819">tRNA processing</keyword>
<dbReference type="GO" id="GO:0008270">
    <property type="term" value="F:zinc ion binding"/>
    <property type="evidence" value="ECO:0007669"/>
    <property type="project" value="UniProtKB-UniRule"/>
</dbReference>
<dbReference type="PANTHER" id="PTHR11079:SF202">
    <property type="entry name" value="TRNA-SPECIFIC ADENOSINE DEAMINASE"/>
    <property type="match status" value="1"/>
</dbReference>
<dbReference type="EMBL" id="FLUQ01000005">
    <property type="protein sequence ID" value="SBW09470.1"/>
    <property type="molecule type" value="Genomic_DNA"/>
</dbReference>
<dbReference type="AlphaFoldDB" id="A0A212KCP4"/>
<dbReference type="InterPro" id="IPR028883">
    <property type="entry name" value="tRNA_aden_deaminase"/>
</dbReference>
<dbReference type="HAMAP" id="MF_00972">
    <property type="entry name" value="tRNA_aden_deaminase"/>
    <property type="match status" value="1"/>
</dbReference>
<comment type="catalytic activity">
    <reaction evidence="7 8">
        <text>adenosine(34) in tRNA + H2O + H(+) = inosine(34) in tRNA + NH4(+)</text>
        <dbReference type="Rhea" id="RHEA:43168"/>
        <dbReference type="Rhea" id="RHEA-COMP:10373"/>
        <dbReference type="Rhea" id="RHEA-COMP:10374"/>
        <dbReference type="ChEBI" id="CHEBI:15377"/>
        <dbReference type="ChEBI" id="CHEBI:15378"/>
        <dbReference type="ChEBI" id="CHEBI:28938"/>
        <dbReference type="ChEBI" id="CHEBI:74411"/>
        <dbReference type="ChEBI" id="CHEBI:82852"/>
        <dbReference type="EC" id="3.5.4.33"/>
    </reaction>
</comment>
<protein>
    <recommendedName>
        <fullName evidence="8">tRNA-specific adenosine deaminase</fullName>
        <ecNumber evidence="8">3.5.4.33</ecNumber>
    </recommendedName>
</protein>
<name>A0A212KCP4_9DELT</name>
<dbReference type="CDD" id="cd01285">
    <property type="entry name" value="nucleoside_deaminase"/>
    <property type="match status" value="1"/>
</dbReference>
<gene>
    <name evidence="8 10" type="primary">tadA</name>
    <name evidence="10" type="ORF">KL86DPRO_50180</name>
</gene>
<evidence type="ECO:0000256" key="2">
    <source>
        <dbReference type="ARBA" id="ARBA00011738"/>
    </source>
</evidence>
<accession>A0A212KCP4</accession>
<organism evidence="10">
    <name type="scientific">uncultured delta proteobacterium</name>
    <dbReference type="NCBI Taxonomy" id="34034"/>
    <lineage>
        <taxon>Bacteria</taxon>
        <taxon>Deltaproteobacteria</taxon>
        <taxon>environmental samples</taxon>
    </lineage>
</organism>
<dbReference type="InterPro" id="IPR016192">
    <property type="entry name" value="APOBEC/CMP_deaminase_Zn-bd"/>
</dbReference>
<dbReference type="Pfam" id="PF00383">
    <property type="entry name" value="dCMP_cyt_deam_1"/>
    <property type="match status" value="1"/>
</dbReference>